<reference evidence="6" key="1">
    <citation type="submission" date="2016-10" db="EMBL/GenBank/DDBJ databases">
        <authorList>
            <person name="Varghese N."/>
            <person name="Submissions S."/>
        </authorList>
    </citation>
    <scope>NUCLEOTIDE SEQUENCE [LARGE SCALE GENOMIC DNA]</scope>
    <source>
        <strain evidence="6">CGMCC 1.4250</strain>
    </source>
</reference>
<dbReference type="InterPro" id="IPR051400">
    <property type="entry name" value="HAD-like_hydrolase"/>
</dbReference>
<gene>
    <name evidence="5" type="ORF">SAMN04487943_107137</name>
</gene>
<dbReference type="Pfam" id="PF00702">
    <property type="entry name" value="Hydrolase"/>
    <property type="match status" value="1"/>
</dbReference>
<evidence type="ECO:0000256" key="3">
    <source>
        <dbReference type="ARBA" id="ARBA00022801"/>
    </source>
</evidence>
<dbReference type="STRING" id="334253.SAMN04487943_107137"/>
<dbReference type="InterPro" id="IPR006439">
    <property type="entry name" value="HAD-SF_hydro_IA"/>
</dbReference>
<evidence type="ECO:0000256" key="2">
    <source>
        <dbReference type="ARBA" id="ARBA00022723"/>
    </source>
</evidence>
<dbReference type="InterPro" id="IPR036412">
    <property type="entry name" value="HAD-like_sf"/>
</dbReference>
<dbReference type="RefSeq" id="WP_091484214.1">
    <property type="nucleotide sequence ID" value="NZ_FOTR01000007.1"/>
</dbReference>
<dbReference type="GO" id="GO:0016791">
    <property type="term" value="F:phosphatase activity"/>
    <property type="evidence" value="ECO:0007669"/>
    <property type="project" value="TreeGrafter"/>
</dbReference>
<dbReference type="AlphaFoldDB" id="A0A1I4MWW3"/>
<dbReference type="SUPFAM" id="SSF56784">
    <property type="entry name" value="HAD-like"/>
    <property type="match status" value="1"/>
</dbReference>
<evidence type="ECO:0000313" key="5">
    <source>
        <dbReference type="EMBL" id="SFM07473.1"/>
    </source>
</evidence>
<evidence type="ECO:0000256" key="4">
    <source>
        <dbReference type="ARBA" id="ARBA00022842"/>
    </source>
</evidence>
<dbReference type="PANTHER" id="PTHR46470">
    <property type="entry name" value="N-ACYLNEURAMINATE-9-PHOSPHATASE"/>
    <property type="match status" value="1"/>
</dbReference>
<dbReference type="SFLD" id="SFLDS00003">
    <property type="entry name" value="Haloacid_Dehalogenase"/>
    <property type="match status" value="1"/>
</dbReference>
<sequence length="236" mass="27483">MKIDSTSSAIFFDLDDTLYDLMAPFASALQKELPHVSHILDSEIDLFFSATRHHIDGLWKEYLKGEKTLQEIRIERYRLAARDFNLTISTDEGKRLQEQYEVEQAKISLPADVEALLRELNDKNVCIGIITNGTTEGQTNKIKTLELGQYFLDNHIFISNEIGLAKPQPEIFHFVHERCQLENYTCYYIGDSWNLDVEGALSTNWYPIWFNHRDREPQRQTEGYLEISNLSQLYIV</sequence>
<dbReference type="PANTHER" id="PTHR46470:SF2">
    <property type="entry name" value="GLYCERALDEHYDE 3-PHOSPHATE PHOSPHATASE"/>
    <property type="match status" value="1"/>
</dbReference>
<dbReference type="InterPro" id="IPR023214">
    <property type="entry name" value="HAD_sf"/>
</dbReference>
<evidence type="ECO:0000313" key="6">
    <source>
        <dbReference type="Proteomes" id="UP000198565"/>
    </source>
</evidence>
<accession>A0A1I4MWW3</accession>
<keyword evidence="2" id="KW-0479">Metal-binding</keyword>
<keyword evidence="6" id="KW-1185">Reference proteome</keyword>
<organism evidence="5 6">
    <name type="scientific">Gracilibacillus orientalis</name>
    <dbReference type="NCBI Taxonomy" id="334253"/>
    <lineage>
        <taxon>Bacteria</taxon>
        <taxon>Bacillati</taxon>
        <taxon>Bacillota</taxon>
        <taxon>Bacilli</taxon>
        <taxon>Bacillales</taxon>
        <taxon>Bacillaceae</taxon>
        <taxon>Gracilibacillus</taxon>
    </lineage>
</organism>
<evidence type="ECO:0000256" key="1">
    <source>
        <dbReference type="ARBA" id="ARBA00001946"/>
    </source>
</evidence>
<dbReference type="GO" id="GO:0046872">
    <property type="term" value="F:metal ion binding"/>
    <property type="evidence" value="ECO:0007669"/>
    <property type="project" value="UniProtKB-KW"/>
</dbReference>
<proteinExistence type="predicted"/>
<dbReference type="InterPro" id="IPR023198">
    <property type="entry name" value="PGP-like_dom2"/>
</dbReference>
<dbReference type="Gene3D" id="1.10.150.240">
    <property type="entry name" value="Putative phosphatase, domain 2"/>
    <property type="match status" value="1"/>
</dbReference>
<dbReference type="NCBIfam" id="TIGR01549">
    <property type="entry name" value="HAD-SF-IA-v1"/>
    <property type="match status" value="1"/>
</dbReference>
<dbReference type="GO" id="GO:0044281">
    <property type="term" value="P:small molecule metabolic process"/>
    <property type="evidence" value="ECO:0007669"/>
    <property type="project" value="UniProtKB-ARBA"/>
</dbReference>
<protein>
    <submittedName>
        <fullName evidence="5">Putative hydrolase of the HAD superfamily</fullName>
    </submittedName>
</protein>
<dbReference type="Proteomes" id="UP000198565">
    <property type="component" value="Unassembled WGS sequence"/>
</dbReference>
<comment type="cofactor">
    <cofactor evidence="1">
        <name>Mg(2+)</name>
        <dbReference type="ChEBI" id="CHEBI:18420"/>
    </cofactor>
</comment>
<keyword evidence="3 5" id="KW-0378">Hydrolase</keyword>
<dbReference type="EMBL" id="FOTR01000007">
    <property type="protein sequence ID" value="SFM07473.1"/>
    <property type="molecule type" value="Genomic_DNA"/>
</dbReference>
<dbReference type="OrthoDB" id="25198at2"/>
<dbReference type="SFLD" id="SFLDG01129">
    <property type="entry name" value="C1.5:_HAD__Beta-PGM__Phosphata"/>
    <property type="match status" value="1"/>
</dbReference>
<keyword evidence="4" id="KW-0460">Magnesium</keyword>
<dbReference type="Gene3D" id="3.40.50.1000">
    <property type="entry name" value="HAD superfamily/HAD-like"/>
    <property type="match status" value="1"/>
</dbReference>
<name>A0A1I4MWW3_9BACI</name>